<dbReference type="Gene3D" id="3.40.190.170">
    <property type="entry name" value="Bacterial extracellular solute-binding protein, family 7"/>
    <property type="match status" value="1"/>
</dbReference>
<proteinExistence type="predicted"/>
<dbReference type="Proteomes" id="UP000197334">
    <property type="component" value="Unassembled WGS sequence"/>
</dbReference>
<dbReference type="InterPro" id="IPR038404">
    <property type="entry name" value="TRAP_DctP_sf"/>
</dbReference>
<gene>
    <name evidence="3" type="ORF">JI62_01780</name>
</gene>
<dbReference type="GO" id="GO:0055085">
    <property type="term" value="P:transmembrane transport"/>
    <property type="evidence" value="ECO:0007669"/>
    <property type="project" value="InterPro"/>
</dbReference>
<reference evidence="3 4" key="1">
    <citation type="submission" date="2014-08" db="EMBL/GenBank/DDBJ databases">
        <title>Draft genome sequence of a novel L-asparaginase producing marine bacterium, Halomonas campaniensis.</title>
        <authorList>
            <person name="Sundarakrishnan B."/>
            <person name="Moushumi Priya A."/>
            <person name="Raman G."/>
            <person name="Sakthivel N."/>
            <person name="Park S."/>
            <person name="Jayachandran S."/>
        </authorList>
    </citation>
    <scope>NUCLEOTIDE SEQUENCE [LARGE SCALE GENOMIC DNA]</scope>
    <source>
        <strain evidence="3 4">SK03</strain>
    </source>
</reference>
<dbReference type="CDD" id="cd13604">
    <property type="entry name" value="PBP2_TRAP_ketoacid_lactate_like"/>
    <property type="match status" value="1"/>
</dbReference>
<keyword evidence="1 2" id="KW-0732">Signal</keyword>
<dbReference type="PANTHER" id="PTHR33376">
    <property type="match status" value="1"/>
</dbReference>
<feature type="signal peptide" evidence="2">
    <location>
        <begin position="1"/>
        <end position="29"/>
    </location>
</feature>
<accession>A0A246S4I5</accession>
<dbReference type="EMBL" id="JPUA01000003">
    <property type="protein sequence ID" value="OWV31366.1"/>
    <property type="molecule type" value="Genomic_DNA"/>
</dbReference>
<dbReference type="Pfam" id="PF03480">
    <property type="entry name" value="DctP"/>
    <property type="match status" value="1"/>
</dbReference>
<evidence type="ECO:0000313" key="3">
    <source>
        <dbReference type="EMBL" id="OWV31366.1"/>
    </source>
</evidence>
<protein>
    <submittedName>
        <fullName evidence="3">C4-dicarboxylate ABC transporter substrate-binding protein</fullName>
    </submittedName>
</protein>
<name>A0A246S4I5_9GAMM</name>
<dbReference type="PANTHER" id="PTHR33376:SF5">
    <property type="entry name" value="EXTRACYTOPLASMIC SOLUTE RECEPTOR PROTEIN"/>
    <property type="match status" value="1"/>
</dbReference>
<dbReference type="AlphaFoldDB" id="A0A246S4I5"/>
<dbReference type="NCBIfam" id="NF037995">
    <property type="entry name" value="TRAP_S1"/>
    <property type="match status" value="1"/>
</dbReference>
<feature type="chain" id="PRO_5012715732" evidence="2">
    <location>
        <begin position="30"/>
        <end position="345"/>
    </location>
</feature>
<evidence type="ECO:0000313" key="4">
    <source>
        <dbReference type="Proteomes" id="UP000197334"/>
    </source>
</evidence>
<dbReference type="InterPro" id="IPR018389">
    <property type="entry name" value="DctP_fam"/>
</dbReference>
<sequence length="345" mass="37414">MEQLMKTIKRSIVAALGIALLTPLTNSYAQDITTLNFQTHHSSSSLQGEALNRFADLANEMSGGSLDIKMHTDSAVVKASEAFESASMGIIDGDATGAGYITGKNPAFQFYGDIMGGYNTPYELIGWYKDGGGLELANELYHQFDMHLIGVFIATPEALSSTSALAGIEDLDGWKFRSPPGMESEIFASLGAGPVVMPFGEVFTAMSTGTVSGADASTLAVNKGLGLYDIAEHATYPGFHSMPIEHVAINLNKWNNLSEAEQQLLRSAVDTIALEIIQDSTMLDRQAAAELRQEGVTLHDWSEEDRQAFREAAQQVWEDWSTRSPEAKAAYDSHIAYMNKLGILE</sequence>
<organism evidence="3 4">
    <name type="scientific">Halomonas campaniensis</name>
    <dbReference type="NCBI Taxonomy" id="213554"/>
    <lineage>
        <taxon>Bacteria</taxon>
        <taxon>Pseudomonadati</taxon>
        <taxon>Pseudomonadota</taxon>
        <taxon>Gammaproteobacteria</taxon>
        <taxon>Oceanospirillales</taxon>
        <taxon>Halomonadaceae</taxon>
        <taxon>Halomonas</taxon>
    </lineage>
</organism>
<dbReference type="OrthoDB" id="9177965at2"/>
<keyword evidence="4" id="KW-1185">Reference proteome</keyword>
<evidence type="ECO:0000256" key="1">
    <source>
        <dbReference type="ARBA" id="ARBA00022729"/>
    </source>
</evidence>
<evidence type="ECO:0000256" key="2">
    <source>
        <dbReference type="SAM" id="SignalP"/>
    </source>
</evidence>
<comment type="caution">
    <text evidence="3">The sequence shown here is derived from an EMBL/GenBank/DDBJ whole genome shotgun (WGS) entry which is preliminary data.</text>
</comment>